<sequence length="1019" mass="114845">MLQHASSSLCSELRRQSPFEPDAVWKQDLKKRIWGRLVGMIEEAKVLHEEYVRNRPKAKAKLEEDFQHVMTIVDKMVDEAYRRELELERDRRERTMSAGDGSIESFEQEQSLLDMLLNSGEITPPLSQSHSFNDLRRKSSSSHDDHPSPMIRHKSRTVFPSNTRRYDQEELPSSDSGSDGQFAAWSLDFRMAAKRKERVFQRSRHSAGDSTGTSPGLSDNSDAHSCISPSSKHPYQIWRPPFIFFEAGLSPYPLLNADHRGATALRSSPPAFTSHDAQSGLWAITRFVGSSARAERERVPYRRRSSDKSASPPTMPSSSSPSRRSSMPPVHSSSDDSRHEIVGTSGSQNSAAEPTCDSVGTPGGPPGIMPLPDYALQDCQSAEPEITEYSCHSSQQNILSGSRQAWRLWLESELHQASDVRNACSEEGHSCSGCCLEYDQEEQPGSKANSAQHGQGEASVELDNGQGFQDQRDLLGRRRHATEKGQVMTERDDSLEKMDHEKILSKFPVVEEEEIIYPHVRAWKIDRIVIPPVDSSCEKKQEVLVEEQEASDSAELHLVEEDFEDDDVWGSRDLQKIEEELGRTHLDKTSWISHFFKSSRSKHSPYNFTEDPNTPISPLGGPGPSKIDAVLKQLEWILSDKPQYKRLLSQRGELAQSLLDLLQTLSDYPALNARLRSKISAAMIRLAKKSELYPSCLALKNIQRVGEFPVAGGGFGEVWKGLIGKQMGCLKVVKIYDDSDIQLLLKDFLKEAILWRQLDHPNILPFLGLYFLDECKKRLCLVSPWMENGNARQYLNKNSEKVIDRTLLVYDVANGLSYLHARKIVHGDLKAVNILISATGRALVADFGLSRLVDSGVLKWSSLSTQDRVGGTTRWLAPECLLRGSRLSYKSDIYAFGCVCYEILTGLIPFHEIAQDAAVVFRLIDRKRPIRPLTRTPHLTDSMWVMMEECWAEEPCDRPEAHTLPVRISRLSGQSMAWAEPWDDDLLRSSHLWSNLCHPELIPSNVESFLFGTCLPRLS</sequence>
<evidence type="ECO:0000259" key="2">
    <source>
        <dbReference type="PROSITE" id="PS50011"/>
    </source>
</evidence>
<dbReference type="Pfam" id="PF07714">
    <property type="entry name" value="PK_Tyr_Ser-Thr"/>
    <property type="match status" value="1"/>
</dbReference>
<protein>
    <recommendedName>
        <fullName evidence="2">Protein kinase domain-containing protein</fullName>
    </recommendedName>
</protein>
<keyword evidence="4" id="KW-1185">Reference proteome</keyword>
<evidence type="ECO:0000256" key="1">
    <source>
        <dbReference type="SAM" id="MobiDB-lite"/>
    </source>
</evidence>
<proteinExistence type="predicted"/>
<dbReference type="GO" id="GO:0005524">
    <property type="term" value="F:ATP binding"/>
    <property type="evidence" value="ECO:0007669"/>
    <property type="project" value="InterPro"/>
</dbReference>
<dbReference type="AlphaFoldDB" id="A0A8H5D4Q0"/>
<dbReference type="InterPro" id="IPR001245">
    <property type="entry name" value="Ser-Thr/Tyr_kinase_cat_dom"/>
</dbReference>
<dbReference type="PROSITE" id="PS00108">
    <property type="entry name" value="PROTEIN_KINASE_ST"/>
    <property type="match status" value="1"/>
</dbReference>
<feature type="compositionally biased region" description="Low complexity" evidence="1">
    <location>
        <begin position="309"/>
        <end position="332"/>
    </location>
</feature>
<dbReference type="SMART" id="SM00220">
    <property type="entry name" value="S_TKc"/>
    <property type="match status" value="1"/>
</dbReference>
<dbReference type="PANTHER" id="PTHR44329:SF214">
    <property type="entry name" value="PROTEIN KINASE DOMAIN-CONTAINING PROTEIN"/>
    <property type="match status" value="1"/>
</dbReference>
<dbReference type="Gene3D" id="1.10.510.10">
    <property type="entry name" value="Transferase(Phosphotransferase) domain 1"/>
    <property type="match status" value="1"/>
</dbReference>
<feature type="compositionally biased region" description="Polar residues" evidence="1">
    <location>
        <begin position="208"/>
        <end position="220"/>
    </location>
</feature>
<dbReference type="SUPFAM" id="SSF56112">
    <property type="entry name" value="Protein kinase-like (PK-like)"/>
    <property type="match status" value="1"/>
</dbReference>
<dbReference type="GO" id="GO:0004674">
    <property type="term" value="F:protein serine/threonine kinase activity"/>
    <property type="evidence" value="ECO:0007669"/>
    <property type="project" value="TreeGrafter"/>
</dbReference>
<dbReference type="PANTHER" id="PTHR44329">
    <property type="entry name" value="SERINE/THREONINE-PROTEIN KINASE TNNI3K-RELATED"/>
    <property type="match status" value="1"/>
</dbReference>
<dbReference type="InterPro" id="IPR051681">
    <property type="entry name" value="Ser/Thr_Kinases-Pseudokinases"/>
</dbReference>
<feature type="region of interest" description="Disordered" evidence="1">
    <location>
        <begin position="293"/>
        <end position="370"/>
    </location>
</feature>
<feature type="region of interest" description="Disordered" evidence="1">
    <location>
        <begin position="198"/>
        <end position="231"/>
    </location>
</feature>
<dbReference type="InterPro" id="IPR000719">
    <property type="entry name" value="Prot_kinase_dom"/>
</dbReference>
<feature type="compositionally biased region" description="Basic and acidic residues" evidence="1">
    <location>
        <begin position="293"/>
        <end position="307"/>
    </location>
</feature>
<dbReference type="OrthoDB" id="122279at2759"/>
<gene>
    <name evidence="3" type="ORF">D9758_008754</name>
</gene>
<comment type="caution">
    <text evidence="3">The sequence shown here is derived from an EMBL/GenBank/DDBJ whole genome shotgun (WGS) entry which is preliminary data.</text>
</comment>
<evidence type="ECO:0000313" key="3">
    <source>
        <dbReference type="EMBL" id="KAF5353079.1"/>
    </source>
</evidence>
<feature type="region of interest" description="Disordered" evidence="1">
    <location>
        <begin position="444"/>
        <end position="466"/>
    </location>
</feature>
<feature type="region of interest" description="Disordered" evidence="1">
    <location>
        <begin position="123"/>
        <end position="178"/>
    </location>
</feature>
<dbReference type="PRINTS" id="PR00109">
    <property type="entry name" value="TYRKINASE"/>
</dbReference>
<feature type="region of interest" description="Disordered" evidence="1">
    <location>
        <begin position="473"/>
        <end position="492"/>
    </location>
</feature>
<organism evidence="3 4">
    <name type="scientific">Tetrapyrgos nigripes</name>
    <dbReference type="NCBI Taxonomy" id="182062"/>
    <lineage>
        <taxon>Eukaryota</taxon>
        <taxon>Fungi</taxon>
        <taxon>Dikarya</taxon>
        <taxon>Basidiomycota</taxon>
        <taxon>Agaricomycotina</taxon>
        <taxon>Agaricomycetes</taxon>
        <taxon>Agaricomycetidae</taxon>
        <taxon>Agaricales</taxon>
        <taxon>Marasmiineae</taxon>
        <taxon>Marasmiaceae</taxon>
        <taxon>Tetrapyrgos</taxon>
    </lineage>
</organism>
<name>A0A8H5D4Q0_9AGAR</name>
<dbReference type="InterPro" id="IPR011009">
    <property type="entry name" value="Kinase-like_dom_sf"/>
</dbReference>
<dbReference type="Proteomes" id="UP000559256">
    <property type="component" value="Unassembled WGS sequence"/>
</dbReference>
<feature type="domain" description="Protein kinase" evidence="2">
    <location>
        <begin position="704"/>
        <end position="979"/>
    </location>
</feature>
<dbReference type="EMBL" id="JAACJM010000064">
    <property type="protein sequence ID" value="KAF5353079.1"/>
    <property type="molecule type" value="Genomic_DNA"/>
</dbReference>
<reference evidence="3 4" key="1">
    <citation type="journal article" date="2020" name="ISME J.">
        <title>Uncovering the hidden diversity of litter-decomposition mechanisms in mushroom-forming fungi.</title>
        <authorList>
            <person name="Floudas D."/>
            <person name="Bentzer J."/>
            <person name="Ahren D."/>
            <person name="Johansson T."/>
            <person name="Persson P."/>
            <person name="Tunlid A."/>
        </authorList>
    </citation>
    <scope>NUCLEOTIDE SEQUENCE [LARGE SCALE GENOMIC DNA]</scope>
    <source>
        <strain evidence="3 4">CBS 291.85</strain>
    </source>
</reference>
<evidence type="ECO:0000313" key="4">
    <source>
        <dbReference type="Proteomes" id="UP000559256"/>
    </source>
</evidence>
<accession>A0A8H5D4Q0</accession>
<dbReference type="InterPro" id="IPR008271">
    <property type="entry name" value="Ser/Thr_kinase_AS"/>
</dbReference>
<feature type="compositionally biased region" description="Basic and acidic residues" evidence="1">
    <location>
        <begin position="133"/>
        <end position="147"/>
    </location>
</feature>
<dbReference type="PROSITE" id="PS50011">
    <property type="entry name" value="PROTEIN_KINASE_DOM"/>
    <property type="match status" value="1"/>
</dbReference>